<feature type="region of interest" description="Disordered" evidence="1">
    <location>
        <begin position="222"/>
        <end position="244"/>
    </location>
</feature>
<reference evidence="3 4" key="1">
    <citation type="journal article" date="2013" name="BMC Genomics">
        <title>The genome and transcriptome of the pine saprophyte Ophiostoma piceae, and a comparison with the bark beetle-associated pine pathogen Grosmannia clavigera.</title>
        <authorList>
            <person name="Haridas S."/>
            <person name="Wang Y."/>
            <person name="Lim L."/>
            <person name="Massoumi Alamouti S."/>
            <person name="Jackman S."/>
            <person name="Docking R."/>
            <person name="Robertson G."/>
            <person name="Birol I."/>
            <person name="Bohlmann J."/>
            <person name="Breuil C."/>
        </authorList>
    </citation>
    <scope>NUCLEOTIDE SEQUENCE [LARGE SCALE GENOMIC DNA]</scope>
    <source>
        <strain evidence="3 4">UAMH 11346</strain>
    </source>
</reference>
<feature type="domain" description="3'-5' exonuclease" evidence="2">
    <location>
        <begin position="11"/>
        <end position="195"/>
    </location>
</feature>
<dbReference type="AlphaFoldDB" id="S3C7K9"/>
<dbReference type="STRING" id="1262450.S3C7K9"/>
<evidence type="ECO:0000256" key="1">
    <source>
        <dbReference type="SAM" id="MobiDB-lite"/>
    </source>
</evidence>
<dbReference type="GO" id="GO:0003676">
    <property type="term" value="F:nucleic acid binding"/>
    <property type="evidence" value="ECO:0007669"/>
    <property type="project" value="InterPro"/>
</dbReference>
<accession>S3C7K9</accession>
<dbReference type="InterPro" id="IPR012337">
    <property type="entry name" value="RNaseH-like_sf"/>
</dbReference>
<dbReference type="HOGENOM" id="CLU_061834_2_0_1"/>
<dbReference type="InterPro" id="IPR002562">
    <property type="entry name" value="3'-5'_exonuclease_dom"/>
</dbReference>
<name>S3C7K9_OPHP1</name>
<dbReference type="Pfam" id="PF01612">
    <property type="entry name" value="DNA_pol_A_exo1"/>
    <property type="match status" value="1"/>
</dbReference>
<keyword evidence="4" id="KW-1185">Reference proteome</keyword>
<dbReference type="GO" id="GO:0006139">
    <property type="term" value="P:nucleobase-containing compound metabolic process"/>
    <property type="evidence" value="ECO:0007669"/>
    <property type="project" value="InterPro"/>
</dbReference>
<evidence type="ECO:0000259" key="2">
    <source>
        <dbReference type="Pfam" id="PF01612"/>
    </source>
</evidence>
<evidence type="ECO:0000313" key="3">
    <source>
        <dbReference type="EMBL" id="EPE07926.1"/>
    </source>
</evidence>
<proteinExistence type="predicted"/>
<keyword evidence="3" id="KW-0540">Nuclease</keyword>
<dbReference type="Gene3D" id="3.30.420.10">
    <property type="entry name" value="Ribonuclease H-like superfamily/Ribonuclease H"/>
    <property type="match status" value="1"/>
</dbReference>
<dbReference type="GO" id="GO:0008408">
    <property type="term" value="F:3'-5' exonuclease activity"/>
    <property type="evidence" value="ECO:0007669"/>
    <property type="project" value="InterPro"/>
</dbReference>
<keyword evidence="3" id="KW-0269">Exonuclease</keyword>
<dbReference type="eggNOG" id="ENOG502SNAF">
    <property type="taxonomic scope" value="Eukaryota"/>
</dbReference>
<evidence type="ECO:0000313" key="4">
    <source>
        <dbReference type="Proteomes" id="UP000016923"/>
    </source>
</evidence>
<dbReference type="PANTHER" id="PTHR43040">
    <property type="entry name" value="RIBONUCLEASE D"/>
    <property type="match status" value="1"/>
</dbReference>
<organism evidence="3 4">
    <name type="scientific">Ophiostoma piceae (strain UAMH 11346)</name>
    <name type="common">Sap stain fungus</name>
    <dbReference type="NCBI Taxonomy" id="1262450"/>
    <lineage>
        <taxon>Eukaryota</taxon>
        <taxon>Fungi</taxon>
        <taxon>Dikarya</taxon>
        <taxon>Ascomycota</taxon>
        <taxon>Pezizomycotina</taxon>
        <taxon>Sordariomycetes</taxon>
        <taxon>Sordariomycetidae</taxon>
        <taxon>Ophiostomatales</taxon>
        <taxon>Ophiostomataceae</taxon>
        <taxon>Ophiostoma</taxon>
    </lineage>
</organism>
<dbReference type="InterPro" id="IPR036397">
    <property type="entry name" value="RNaseH_sf"/>
</dbReference>
<gene>
    <name evidence="3" type="ORF">F503_00648</name>
</gene>
<dbReference type="OMA" id="ATCVRND"/>
<dbReference type="Proteomes" id="UP000016923">
    <property type="component" value="Unassembled WGS sequence"/>
</dbReference>
<dbReference type="PANTHER" id="PTHR43040:SF1">
    <property type="entry name" value="RIBONUCLEASE D"/>
    <property type="match status" value="1"/>
</dbReference>
<sequence length="304" mass="34209">MASTTTPPSLISSEADLKEFLSSISSSSILYIDLEGNNLCRHGTISLITILLLPDNVIRLIDVTTLKILTFTVISNDGKSLKSIFEDASISKYIWDVRNDADALWALYHVGLAGVVDIQLLENATRVGSKKYVRGLDKCVQYDLKVGFMELNRWLRTKKETLTMMSTGVFSVRPLDAKTIQYCVNDVIHLPSLQDVYMKRIKTDWLEKVETESVARVAQAHAPGYDPHSSTKTHGPWGSGTTQGRLNVDDPFEYLEEQREEALADELFPYNDDVGYYDWDEDDRVNSADAAMDDTFDSCWDRGS</sequence>
<dbReference type="EMBL" id="KE148150">
    <property type="protein sequence ID" value="EPE07926.1"/>
    <property type="molecule type" value="Genomic_DNA"/>
</dbReference>
<dbReference type="SUPFAM" id="SSF53098">
    <property type="entry name" value="Ribonuclease H-like"/>
    <property type="match status" value="1"/>
</dbReference>
<protein>
    <submittedName>
        <fullName evidence="3">3-5 exonuclease</fullName>
    </submittedName>
</protein>
<keyword evidence="3" id="KW-0378">Hydrolase</keyword>
<dbReference type="OrthoDB" id="26838at2759"/>
<dbReference type="VEuPathDB" id="FungiDB:F503_00648"/>
<feature type="compositionally biased region" description="Polar residues" evidence="1">
    <location>
        <begin position="228"/>
        <end position="244"/>
    </location>
</feature>